<feature type="domain" description="N-acetyltransferase" evidence="3">
    <location>
        <begin position="4"/>
        <end position="170"/>
    </location>
</feature>
<keyword evidence="2" id="KW-0012">Acyltransferase</keyword>
<comment type="caution">
    <text evidence="4">The sequence shown here is derived from an EMBL/GenBank/DDBJ whole genome shotgun (WGS) entry which is preliminary data.</text>
</comment>
<name>A0ABP6CR71_9ACTN</name>
<evidence type="ECO:0000256" key="1">
    <source>
        <dbReference type="ARBA" id="ARBA00022679"/>
    </source>
</evidence>
<dbReference type="Pfam" id="PF00583">
    <property type="entry name" value="Acetyltransf_1"/>
    <property type="match status" value="1"/>
</dbReference>
<keyword evidence="1" id="KW-0808">Transferase</keyword>
<accession>A0ABP6CR71</accession>
<protein>
    <recommendedName>
        <fullName evidence="3">N-acetyltransferase domain-containing protein</fullName>
    </recommendedName>
</protein>
<dbReference type="PANTHER" id="PTHR43877:SF2">
    <property type="entry name" value="AMINOALKYLPHOSPHONATE N-ACETYLTRANSFERASE-RELATED"/>
    <property type="match status" value="1"/>
</dbReference>
<evidence type="ECO:0000313" key="4">
    <source>
        <dbReference type="EMBL" id="GAA2626519.1"/>
    </source>
</evidence>
<gene>
    <name evidence="4" type="ORF">GCM10010411_74330</name>
</gene>
<sequence>MDDVEFEHLDRDATRAIFSQIQTVYAAAFPEYSLDGHRDRTFRQLKVPGFETVTARSNGALIGFVYGLPLGEATGWWRGLEPPRAADYTAETGARTFAVIDLAVLPEYRGRGLARRLMDELLQGRTEERATLATSPGKPDIQRMYQRWGWREVGRVPGGEGATQTAFDLYVISLR</sequence>
<reference evidence="5" key="1">
    <citation type="journal article" date="2019" name="Int. J. Syst. Evol. Microbiol.">
        <title>The Global Catalogue of Microorganisms (GCM) 10K type strain sequencing project: providing services to taxonomists for standard genome sequencing and annotation.</title>
        <authorList>
            <consortium name="The Broad Institute Genomics Platform"/>
            <consortium name="The Broad Institute Genome Sequencing Center for Infectious Disease"/>
            <person name="Wu L."/>
            <person name="Ma J."/>
        </authorList>
    </citation>
    <scope>NUCLEOTIDE SEQUENCE [LARGE SCALE GENOMIC DNA]</scope>
    <source>
        <strain evidence="5">JCM 6833</strain>
    </source>
</reference>
<dbReference type="Gene3D" id="3.40.630.30">
    <property type="match status" value="1"/>
</dbReference>
<dbReference type="CDD" id="cd04301">
    <property type="entry name" value="NAT_SF"/>
    <property type="match status" value="1"/>
</dbReference>
<dbReference type="PANTHER" id="PTHR43877">
    <property type="entry name" value="AMINOALKYLPHOSPHONATE N-ACETYLTRANSFERASE-RELATED-RELATED"/>
    <property type="match status" value="1"/>
</dbReference>
<evidence type="ECO:0000256" key="2">
    <source>
        <dbReference type="ARBA" id="ARBA00023315"/>
    </source>
</evidence>
<dbReference type="InterPro" id="IPR016181">
    <property type="entry name" value="Acyl_CoA_acyltransferase"/>
</dbReference>
<evidence type="ECO:0000259" key="3">
    <source>
        <dbReference type="PROSITE" id="PS51186"/>
    </source>
</evidence>
<dbReference type="RefSeq" id="WP_344547188.1">
    <property type="nucleotide sequence ID" value="NZ_BAAATD010000013.1"/>
</dbReference>
<dbReference type="InterPro" id="IPR000182">
    <property type="entry name" value="GNAT_dom"/>
</dbReference>
<dbReference type="SUPFAM" id="SSF55729">
    <property type="entry name" value="Acyl-CoA N-acyltransferases (Nat)"/>
    <property type="match status" value="1"/>
</dbReference>
<dbReference type="InterPro" id="IPR050832">
    <property type="entry name" value="Bact_Acetyltransf"/>
</dbReference>
<dbReference type="PROSITE" id="PS51186">
    <property type="entry name" value="GNAT"/>
    <property type="match status" value="1"/>
</dbReference>
<keyword evidence="5" id="KW-1185">Reference proteome</keyword>
<proteinExistence type="predicted"/>
<organism evidence="4 5">
    <name type="scientific">Actinomadura fulvescens</name>
    <dbReference type="NCBI Taxonomy" id="46160"/>
    <lineage>
        <taxon>Bacteria</taxon>
        <taxon>Bacillati</taxon>
        <taxon>Actinomycetota</taxon>
        <taxon>Actinomycetes</taxon>
        <taxon>Streptosporangiales</taxon>
        <taxon>Thermomonosporaceae</taxon>
        <taxon>Actinomadura</taxon>
    </lineage>
</organism>
<evidence type="ECO:0000313" key="5">
    <source>
        <dbReference type="Proteomes" id="UP001501509"/>
    </source>
</evidence>
<dbReference type="Proteomes" id="UP001501509">
    <property type="component" value="Unassembled WGS sequence"/>
</dbReference>
<dbReference type="EMBL" id="BAAATD010000013">
    <property type="protein sequence ID" value="GAA2626519.1"/>
    <property type="molecule type" value="Genomic_DNA"/>
</dbReference>